<evidence type="ECO:0000256" key="8">
    <source>
        <dbReference type="ARBA" id="ARBA00023136"/>
    </source>
</evidence>
<dbReference type="GO" id="GO:0009986">
    <property type="term" value="C:cell surface"/>
    <property type="evidence" value="ECO:0007669"/>
    <property type="project" value="TreeGrafter"/>
</dbReference>
<dbReference type="InParanoid" id="K1QX48"/>
<evidence type="ECO:0000256" key="9">
    <source>
        <dbReference type="ARBA" id="ARBA00023157"/>
    </source>
</evidence>
<keyword evidence="4" id="KW-0812">Transmembrane</keyword>
<dbReference type="InterPro" id="IPR040622">
    <property type="entry name" value="EGF_integrin_1"/>
</dbReference>
<dbReference type="FunFam" id="2.10.25.10:FF:000075">
    <property type="entry name" value="Integrin beta"/>
    <property type="match status" value="1"/>
</dbReference>
<keyword evidence="7 12" id="KW-0401">Integrin</keyword>
<keyword evidence="3" id="KW-0245">EGF-like domain</keyword>
<reference evidence="12" key="1">
    <citation type="journal article" date="2012" name="Nature">
        <title>The oyster genome reveals stress adaptation and complexity of shell formation.</title>
        <authorList>
            <person name="Zhang G."/>
            <person name="Fang X."/>
            <person name="Guo X."/>
            <person name="Li L."/>
            <person name="Luo R."/>
            <person name="Xu F."/>
            <person name="Yang P."/>
            <person name="Zhang L."/>
            <person name="Wang X."/>
            <person name="Qi H."/>
            <person name="Xiong Z."/>
            <person name="Que H."/>
            <person name="Xie Y."/>
            <person name="Holland P.W."/>
            <person name="Paps J."/>
            <person name="Zhu Y."/>
            <person name="Wu F."/>
            <person name="Chen Y."/>
            <person name="Wang J."/>
            <person name="Peng C."/>
            <person name="Meng J."/>
            <person name="Yang L."/>
            <person name="Liu J."/>
            <person name="Wen B."/>
            <person name="Zhang N."/>
            <person name="Huang Z."/>
            <person name="Zhu Q."/>
            <person name="Feng Y."/>
            <person name="Mount A."/>
            <person name="Hedgecock D."/>
            <person name="Xu Z."/>
            <person name="Liu Y."/>
            <person name="Domazet-Loso T."/>
            <person name="Du Y."/>
            <person name="Sun X."/>
            <person name="Zhang S."/>
            <person name="Liu B."/>
            <person name="Cheng P."/>
            <person name="Jiang X."/>
            <person name="Li J."/>
            <person name="Fan D."/>
            <person name="Wang W."/>
            <person name="Fu W."/>
            <person name="Wang T."/>
            <person name="Wang B."/>
            <person name="Zhang J."/>
            <person name="Peng Z."/>
            <person name="Li Y."/>
            <person name="Li N."/>
            <person name="Wang J."/>
            <person name="Chen M."/>
            <person name="He Y."/>
            <person name="Tan F."/>
            <person name="Song X."/>
            <person name="Zheng Q."/>
            <person name="Huang R."/>
            <person name="Yang H."/>
            <person name="Du X."/>
            <person name="Chen L."/>
            <person name="Yang M."/>
            <person name="Gaffney P.M."/>
            <person name="Wang S."/>
            <person name="Luo L."/>
            <person name="She Z."/>
            <person name="Ming Y."/>
            <person name="Huang W."/>
            <person name="Zhang S."/>
            <person name="Huang B."/>
            <person name="Zhang Y."/>
            <person name="Qu T."/>
            <person name="Ni P."/>
            <person name="Miao G."/>
            <person name="Wang J."/>
            <person name="Wang Q."/>
            <person name="Steinberg C.E."/>
            <person name="Wang H."/>
            <person name="Li N."/>
            <person name="Qian L."/>
            <person name="Zhang G."/>
            <person name="Li Y."/>
            <person name="Yang H."/>
            <person name="Liu X."/>
            <person name="Wang J."/>
            <person name="Yin Y."/>
            <person name="Wang J."/>
        </authorList>
    </citation>
    <scope>NUCLEOTIDE SEQUENCE [LARGE SCALE GENOMIC DNA]</scope>
    <source>
        <strain evidence="12">05x7-T-G4-1.051#20</strain>
    </source>
</reference>
<comment type="similarity">
    <text evidence="2">Belongs to the integrin beta chain family.</text>
</comment>
<dbReference type="InterPro" id="IPR036465">
    <property type="entry name" value="vWFA_dom_sf"/>
</dbReference>
<dbReference type="GO" id="GO:0098609">
    <property type="term" value="P:cell-cell adhesion"/>
    <property type="evidence" value="ECO:0007669"/>
    <property type="project" value="TreeGrafter"/>
</dbReference>
<dbReference type="Gene3D" id="2.60.40.1510">
    <property type="entry name" value="ntegrin, alpha v. Chain A, domain 3"/>
    <property type="match status" value="1"/>
</dbReference>
<evidence type="ECO:0000256" key="6">
    <source>
        <dbReference type="ARBA" id="ARBA00022989"/>
    </source>
</evidence>
<evidence type="ECO:0000256" key="5">
    <source>
        <dbReference type="ARBA" id="ARBA00022737"/>
    </source>
</evidence>
<dbReference type="PANTHER" id="PTHR10082">
    <property type="entry name" value="INTEGRIN BETA SUBUNIT"/>
    <property type="match status" value="1"/>
</dbReference>
<dbReference type="GO" id="GO:0007229">
    <property type="term" value="P:integrin-mediated signaling pathway"/>
    <property type="evidence" value="ECO:0007669"/>
    <property type="project" value="UniProtKB-KW"/>
</dbReference>
<evidence type="ECO:0000256" key="4">
    <source>
        <dbReference type="ARBA" id="ARBA00022692"/>
    </source>
</evidence>
<dbReference type="Gene3D" id="3.40.50.410">
    <property type="entry name" value="von Willebrand factor, type A domain"/>
    <property type="match status" value="2"/>
</dbReference>
<name>K1QX48_MAGGI</name>
<protein>
    <submittedName>
        <fullName evidence="12">Integrin beta-3</fullName>
    </submittedName>
</protein>
<gene>
    <name evidence="12" type="ORF">CGI_10023393</name>
</gene>
<dbReference type="Pfam" id="PF18372">
    <property type="entry name" value="I-EGF_1"/>
    <property type="match status" value="1"/>
</dbReference>
<dbReference type="GO" id="GO:0016477">
    <property type="term" value="P:cell migration"/>
    <property type="evidence" value="ECO:0007669"/>
    <property type="project" value="TreeGrafter"/>
</dbReference>
<sequence>MAKAVHSVGGRECSGSRCGDCLVNEGCTWCKDKNNDFSDGGDLGQNAVQLKPQRIKIKLIPTKEISGLTTDFRFGFGTARDKSCEKPPTKCITPDSFLHRQPLISDVAAFKNALNQTEDLDTVGGLLNGLMQDYPSVGQLIMKARENNMNVIFVFGGVNNTNIRQGYYDGLARHFPGRIGNAFPLGFDSNDILSIIRDSYRTLHRTVKLSTSRGPDELNLGIYTNCRTEGRILDKTNLCENLAVNEWANFSLAFRSNLSFCPSKRLFNMTIYPEGLDDRVEIEVEHECQCDCQREPEAKPNSTNCNQRGTYECGVCHCNEGWSGDSCQCDQRGTDTEACGTEAGRSALTVEYVSVGSVAVTKGSGEQCVKNCENLVYMKDNSIRSTQNKRHDYSKLFSVENQINFEEIDQTRFDLYLDASPEYNEIGMIRRSSDSDHRLHKTTKSVRSADKNQIDLDMDARSSEYYEIGMIRSSSNSDQLLYKTIKSVHFADKHQDGNDKLVLAVKKETH</sequence>
<evidence type="ECO:0000256" key="2">
    <source>
        <dbReference type="ARBA" id="ARBA00007449"/>
    </source>
</evidence>
<dbReference type="InterPro" id="IPR002369">
    <property type="entry name" value="Integrin_bsu_VWA"/>
</dbReference>
<dbReference type="GO" id="GO:0005178">
    <property type="term" value="F:integrin binding"/>
    <property type="evidence" value="ECO:0007669"/>
    <property type="project" value="TreeGrafter"/>
</dbReference>
<dbReference type="EMBL" id="JH817786">
    <property type="protein sequence ID" value="EKC26086.1"/>
    <property type="molecule type" value="Genomic_DNA"/>
</dbReference>
<accession>K1QX48</accession>
<keyword evidence="6" id="KW-1133">Transmembrane helix</keyword>
<dbReference type="GO" id="GO:0008305">
    <property type="term" value="C:integrin complex"/>
    <property type="evidence" value="ECO:0007669"/>
    <property type="project" value="TreeGrafter"/>
</dbReference>
<keyword evidence="5" id="KW-0677">Repeat</keyword>
<feature type="domain" description="Integrin beta subunit VWA" evidence="11">
    <location>
        <begin position="17"/>
        <end position="290"/>
    </location>
</feature>
<evidence type="ECO:0000256" key="7">
    <source>
        <dbReference type="ARBA" id="ARBA00023037"/>
    </source>
</evidence>
<dbReference type="GO" id="GO:0007160">
    <property type="term" value="P:cell-matrix adhesion"/>
    <property type="evidence" value="ECO:0007669"/>
    <property type="project" value="TreeGrafter"/>
</dbReference>
<organism evidence="12">
    <name type="scientific">Magallana gigas</name>
    <name type="common">Pacific oyster</name>
    <name type="synonym">Crassostrea gigas</name>
    <dbReference type="NCBI Taxonomy" id="29159"/>
    <lineage>
        <taxon>Eukaryota</taxon>
        <taxon>Metazoa</taxon>
        <taxon>Spiralia</taxon>
        <taxon>Lophotrochozoa</taxon>
        <taxon>Mollusca</taxon>
        <taxon>Bivalvia</taxon>
        <taxon>Autobranchia</taxon>
        <taxon>Pteriomorphia</taxon>
        <taxon>Ostreida</taxon>
        <taxon>Ostreoidea</taxon>
        <taxon>Ostreidae</taxon>
        <taxon>Magallana</taxon>
    </lineage>
</organism>
<proteinExistence type="inferred from homology"/>
<evidence type="ECO:0000259" key="11">
    <source>
        <dbReference type="SMART" id="SM00187"/>
    </source>
</evidence>
<dbReference type="SUPFAM" id="SSF69179">
    <property type="entry name" value="Integrin domains"/>
    <property type="match status" value="1"/>
</dbReference>
<keyword evidence="9" id="KW-1015">Disulfide bond</keyword>
<dbReference type="AlphaFoldDB" id="K1QX48"/>
<keyword evidence="10" id="KW-0325">Glycoprotein</keyword>
<dbReference type="SMART" id="SM00187">
    <property type="entry name" value="INB"/>
    <property type="match status" value="1"/>
</dbReference>
<dbReference type="GO" id="GO:0005925">
    <property type="term" value="C:focal adhesion"/>
    <property type="evidence" value="ECO:0007669"/>
    <property type="project" value="TreeGrafter"/>
</dbReference>
<evidence type="ECO:0000256" key="10">
    <source>
        <dbReference type="ARBA" id="ARBA00023180"/>
    </source>
</evidence>
<dbReference type="FunCoup" id="K1QX48">
    <property type="interactions" value="288"/>
</dbReference>
<dbReference type="Pfam" id="PF00362">
    <property type="entry name" value="Integrin_beta"/>
    <property type="match status" value="1"/>
</dbReference>
<dbReference type="SUPFAM" id="SSF53300">
    <property type="entry name" value="vWA-like"/>
    <property type="match status" value="1"/>
</dbReference>
<dbReference type="InterPro" id="IPR032695">
    <property type="entry name" value="Integrin_dom_sf"/>
</dbReference>
<keyword evidence="8" id="KW-0472">Membrane</keyword>
<evidence type="ECO:0000256" key="3">
    <source>
        <dbReference type="ARBA" id="ARBA00022536"/>
    </source>
</evidence>
<dbReference type="GO" id="GO:0033627">
    <property type="term" value="P:cell adhesion mediated by integrin"/>
    <property type="evidence" value="ECO:0007669"/>
    <property type="project" value="TreeGrafter"/>
</dbReference>
<dbReference type="HOGENOM" id="CLU_534488_0_0_1"/>
<evidence type="ECO:0000313" key="12">
    <source>
        <dbReference type="EMBL" id="EKC26086.1"/>
    </source>
</evidence>
<comment type="subcellular location">
    <subcellularLocation>
        <location evidence="1">Membrane</location>
        <topology evidence="1">Single-pass type I membrane protein</topology>
    </subcellularLocation>
</comment>
<evidence type="ECO:0000256" key="1">
    <source>
        <dbReference type="ARBA" id="ARBA00004479"/>
    </source>
</evidence>
<dbReference type="InterPro" id="IPR015812">
    <property type="entry name" value="Integrin_bsu"/>
</dbReference>
<dbReference type="PANTHER" id="PTHR10082:SF42">
    <property type="entry name" value="INTEGRIN BETA-4"/>
    <property type="match status" value="1"/>
</dbReference>